<evidence type="ECO:0000313" key="1">
    <source>
        <dbReference type="EMBL" id="AIF99579.1"/>
    </source>
</evidence>
<gene>
    <name evidence="1" type="ORF">EP13_13280</name>
</gene>
<sequence length="264" mass="29642">MEKLKLGIVIPLKSKAISKCWKVTVNSLISTLRSVYAQDNDSFVVAVAGHEIPQEIEDLFPKLKVVKVDFLPPDRNAPDFNHNKLIQDKNLKIAFAMSALVNSGVTHWYALDSDDLLSRNFVSTVLNLVDDKSGAVIDGGYLLYHDVRRAIPCQEMSQLCGSTSVLCDELLDIPTKPTLESIGFIPWARYPHMQIRNFFEQEAAAPYIVIGAPILGYVLASGDNISDRWRDNWWKVAKAKIKPFIKGMKYSPSLLQSFSMNNLK</sequence>
<evidence type="ECO:0008006" key="3">
    <source>
        <dbReference type="Google" id="ProtNLM"/>
    </source>
</evidence>
<dbReference type="AlphaFoldDB" id="A0A075NY20"/>
<dbReference type="GeneID" id="78255875"/>
<keyword evidence="2" id="KW-1185">Reference proteome</keyword>
<accession>A0A075NY20</accession>
<reference evidence="1 2" key="1">
    <citation type="submission" date="2014-06" db="EMBL/GenBank/DDBJ databases">
        <title>Genomes of Alteromonas australica, a world apart.</title>
        <authorList>
            <person name="Gonzaga A."/>
            <person name="Lopez-Perez M."/>
            <person name="Rodriguez-Valera F."/>
        </authorList>
    </citation>
    <scope>NUCLEOTIDE SEQUENCE [LARGE SCALE GENOMIC DNA]</scope>
    <source>
        <strain evidence="1 2">H 17</strain>
    </source>
</reference>
<evidence type="ECO:0000313" key="2">
    <source>
        <dbReference type="Proteomes" id="UP000056090"/>
    </source>
</evidence>
<dbReference type="EMBL" id="CP008849">
    <property type="protein sequence ID" value="AIF99579.1"/>
    <property type="molecule type" value="Genomic_DNA"/>
</dbReference>
<proteinExistence type="predicted"/>
<dbReference type="KEGG" id="aal:EP13_13280"/>
<dbReference type="eggNOG" id="COG0463">
    <property type="taxonomic scope" value="Bacteria"/>
</dbReference>
<dbReference type="RefSeq" id="WP_044057657.1">
    <property type="nucleotide sequence ID" value="NZ_CBCSKJ010000002.1"/>
</dbReference>
<organism evidence="1 2">
    <name type="scientific">Alteromonas australica</name>
    <dbReference type="NCBI Taxonomy" id="589873"/>
    <lineage>
        <taxon>Bacteria</taxon>
        <taxon>Pseudomonadati</taxon>
        <taxon>Pseudomonadota</taxon>
        <taxon>Gammaproteobacteria</taxon>
        <taxon>Alteromonadales</taxon>
        <taxon>Alteromonadaceae</taxon>
        <taxon>Alteromonas/Salinimonas group</taxon>
        <taxon>Alteromonas</taxon>
    </lineage>
</organism>
<protein>
    <recommendedName>
        <fullName evidence="3">Glycosyltransferase family 2 protein</fullName>
    </recommendedName>
</protein>
<dbReference type="Proteomes" id="UP000056090">
    <property type="component" value="Chromosome"/>
</dbReference>
<name>A0A075NY20_9ALTE</name>